<keyword evidence="1" id="KW-0863">Zinc-finger</keyword>
<reference evidence="4" key="1">
    <citation type="submission" date="2021-01" db="EMBL/GenBank/DDBJ databases">
        <title>Adiantum capillus-veneris genome.</title>
        <authorList>
            <person name="Fang Y."/>
            <person name="Liao Q."/>
        </authorList>
    </citation>
    <scope>NUCLEOTIDE SEQUENCE</scope>
    <source>
        <strain evidence="4">H3</strain>
        <tissue evidence="4">Leaf</tissue>
    </source>
</reference>
<dbReference type="Proteomes" id="UP000886520">
    <property type="component" value="Chromosome 23"/>
</dbReference>
<protein>
    <recommendedName>
        <fullName evidence="3">RING-type domain-containing protein</fullName>
    </recommendedName>
</protein>
<proteinExistence type="predicted"/>
<dbReference type="PROSITE" id="PS50089">
    <property type="entry name" value="ZF_RING_2"/>
    <property type="match status" value="1"/>
</dbReference>
<evidence type="ECO:0000256" key="2">
    <source>
        <dbReference type="SAM" id="MobiDB-lite"/>
    </source>
</evidence>
<dbReference type="InterPro" id="IPR001841">
    <property type="entry name" value="Znf_RING"/>
</dbReference>
<dbReference type="SMART" id="SM00184">
    <property type="entry name" value="RING"/>
    <property type="match status" value="1"/>
</dbReference>
<dbReference type="EMBL" id="JABFUD020000023">
    <property type="protein sequence ID" value="KAI5061624.1"/>
    <property type="molecule type" value="Genomic_DNA"/>
</dbReference>
<feature type="region of interest" description="Disordered" evidence="2">
    <location>
        <begin position="62"/>
        <end position="114"/>
    </location>
</feature>
<feature type="compositionally biased region" description="Low complexity" evidence="2">
    <location>
        <begin position="474"/>
        <end position="485"/>
    </location>
</feature>
<feature type="region of interest" description="Disordered" evidence="2">
    <location>
        <begin position="148"/>
        <end position="173"/>
    </location>
</feature>
<keyword evidence="1" id="KW-0862">Zinc</keyword>
<feature type="domain" description="RING-type" evidence="3">
    <location>
        <begin position="554"/>
        <end position="592"/>
    </location>
</feature>
<keyword evidence="5" id="KW-1185">Reference proteome</keyword>
<sequence length="602" mass="64954">MANSRVDVDKTGSFRMSDSLACAGMSSRTSLLSKIDSAGHHRLQSSLPRENGMLLKVEHAVEKSSGEQREFVEHPKPKQGSLMKKLSSLISPKKKPPKSNARKQASLSMQDGRDDGKDHLELLFAQAEATLGELLVRAGASFNAKSTLQEDHHPHPHHQHEGSRSNGSLDSASVRLGSSFGSKSAAVVGHVRRKSLSRVWQQLGGSFFCGSGHLNALLGDDVELRGLAPIPVATYFDNNADEDTVADESYWQSLAESILRQRQKTTDVDLYPVDHLDEGNEFSIKDHMVETSQDFSVTTVPSSQHVHIASREVEAECQVSEIILVPVDQDVSEREEDECRWAACGMNECSLEDSRVEVLVPVEFGHGCTRLNTTLDASPNLAHNYQLHIQSRADCEGVSSSSSKKVVELLNHNSRPMASASLSALDQRAEPILALAAASTSSSAVCGSSSNVEARVQPSEDLLLPNETNLESPASASTSGTATSAIDSRAQKQPELAANSARVSLMVLLHEEAAAAVESVDARDVVEEVGQQAHAVVPQEEEGLVGEEPLALFCCVCMVRRKGAALIPCGHTFCRICSKQLFAGRGACPLCNNLIVQLLDIF</sequence>
<dbReference type="Gene3D" id="3.30.40.10">
    <property type="entry name" value="Zinc/RING finger domain, C3HC4 (zinc finger)"/>
    <property type="match status" value="1"/>
</dbReference>
<dbReference type="InterPro" id="IPR013083">
    <property type="entry name" value="Znf_RING/FYVE/PHD"/>
</dbReference>
<organism evidence="4 5">
    <name type="scientific">Adiantum capillus-veneris</name>
    <name type="common">Maidenhair fern</name>
    <dbReference type="NCBI Taxonomy" id="13818"/>
    <lineage>
        <taxon>Eukaryota</taxon>
        <taxon>Viridiplantae</taxon>
        <taxon>Streptophyta</taxon>
        <taxon>Embryophyta</taxon>
        <taxon>Tracheophyta</taxon>
        <taxon>Polypodiopsida</taxon>
        <taxon>Polypodiidae</taxon>
        <taxon>Polypodiales</taxon>
        <taxon>Pteridineae</taxon>
        <taxon>Pteridaceae</taxon>
        <taxon>Vittarioideae</taxon>
        <taxon>Adiantum</taxon>
    </lineage>
</organism>
<dbReference type="GO" id="GO:0008270">
    <property type="term" value="F:zinc ion binding"/>
    <property type="evidence" value="ECO:0007669"/>
    <property type="project" value="UniProtKB-KW"/>
</dbReference>
<dbReference type="AlphaFoldDB" id="A0A9D4U4U5"/>
<dbReference type="Pfam" id="PF13920">
    <property type="entry name" value="zf-C3HC4_3"/>
    <property type="match status" value="1"/>
</dbReference>
<evidence type="ECO:0000313" key="4">
    <source>
        <dbReference type="EMBL" id="KAI5061624.1"/>
    </source>
</evidence>
<evidence type="ECO:0000259" key="3">
    <source>
        <dbReference type="PROSITE" id="PS50089"/>
    </source>
</evidence>
<feature type="compositionally biased region" description="Basic and acidic residues" evidence="2">
    <location>
        <begin position="62"/>
        <end position="76"/>
    </location>
</feature>
<evidence type="ECO:0000313" key="5">
    <source>
        <dbReference type="Proteomes" id="UP000886520"/>
    </source>
</evidence>
<name>A0A9D4U4U5_ADICA</name>
<keyword evidence="1" id="KW-0479">Metal-binding</keyword>
<dbReference type="SUPFAM" id="SSF57850">
    <property type="entry name" value="RING/U-box"/>
    <property type="match status" value="1"/>
</dbReference>
<feature type="region of interest" description="Disordered" evidence="2">
    <location>
        <begin position="466"/>
        <end position="493"/>
    </location>
</feature>
<dbReference type="OrthoDB" id="1711136at2759"/>
<accession>A0A9D4U4U5</accession>
<gene>
    <name evidence="4" type="ORF">GOP47_0024129</name>
</gene>
<feature type="compositionally biased region" description="Basic residues" evidence="2">
    <location>
        <begin position="92"/>
        <end position="101"/>
    </location>
</feature>
<feature type="compositionally biased region" description="Basic and acidic residues" evidence="2">
    <location>
        <begin position="148"/>
        <end position="163"/>
    </location>
</feature>
<comment type="caution">
    <text evidence="4">The sequence shown here is derived from an EMBL/GenBank/DDBJ whole genome shotgun (WGS) entry which is preliminary data.</text>
</comment>
<feature type="compositionally biased region" description="Low complexity" evidence="2">
    <location>
        <begin position="81"/>
        <end position="91"/>
    </location>
</feature>
<dbReference type="PANTHER" id="PTHR46629">
    <property type="entry name" value="OS01G0917900 PROTEIN"/>
    <property type="match status" value="1"/>
</dbReference>
<dbReference type="CDD" id="cd16449">
    <property type="entry name" value="RING-HC"/>
    <property type="match status" value="1"/>
</dbReference>
<evidence type="ECO:0000256" key="1">
    <source>
        <dbReference type="PROSITE-ProRule" id="PRU00175"/>
    </source>
</evidence>